<evidence type="ECO:0000256" key="1">
    <source>
        <dbReference type="ARBA" id="ARBA00023002"/>
    </source>
</evidence>
<dbReference type="Proteomes" id="UP000325466">
    <property type="component" value="Unassembled WGS sequence"/>
</dbReference>
<evidence type="ECO:0000313" key="6">
    <source>
        <dbReference type="Proteomes" id="UP001163947"/>
    </source>
</evidence>
<evidence type="ECO:0000313" key="5">
    <source>
        <dbReference type="Proteomes" id="UP000325466"/>
    </source>
</evidence>
<reference evidence="3 5" key="1">
    <citation type="journal article" date="2018" name="Biodegradation">
        <title>1,4-Dioxane degradation characteristics of Rhodococcus aetherivorans JCM 14343.</title>
        <authorList>
            <person name="Inoue D."/>
            <person name="Tsunoda T."/>
            <person name="Yamamoto N."/>
            <person name="Ike M."/>
            <person name="Sei K."/>
        </authorList>
    </citation>
    <scope>NUCLEOTIDE SEQUENCE [LARGE SCALE GENOMIC DNA]</scope>
    <source>
        <strain evidence="3 5">JCM 14343</strain>
    </source>
</reference>
<accession>N1M274</accession>
<dbReference type="GO" id="GO:0005829">
    <property type="term" value="C:cytosol"/>
    <property type="evidence" value="ECO:0007669"/>
    <property type="project" value="TreeGrafter"/>
</dbReference>
<accession>A0A059MVR3</accession>
<sequence length="168" mass="18449">MSTPVTTTVDARFGDEGEPPLPWTDTEELLESAQLYWLSTVRRDGVPHVTPLIGLWHAGGFVFCTGPGEQKTHNLRHNDAVAVTTGVATWAAGTDVVVEGRARRVTDGDALRDVAEAYYVKYGQQWRFEVHGDAVGPVDDPGWVFRVEPSKVLVFAKGPFGQTTHRFA</sequence>
<protein>
    <submittedName>
        <fullName evidence="3 4">Pyridoxamine 5'-phosphate oxidase</fullName>
        <ecNumber evidence="3">1.4.3.5</ecNumber>
    </submittedName>
</protein>
<dbReference type="Gene3D" id="2.30.110.10">
    <property type="entry name" value="Electron Transport, Fmn-binding Protein, Chain A"/>
    <property type="match status" value="1"/>
</dbReference>
<evidence type="ECO:0000259" key="2">
    <source>
        <dbReference type="Pfam" id="PF01243"/>
    </source>
</evidence>
<organism evidence="4 6">
    <name type="scientific">Rhodococcus aetherivorans</name>
    <dbReference type="NCBI Taxonomy" id="191292"/>
    <lineage>
        <taxon>Bacteria</taxon>
        <taxon>Bacillati</taxon>
        <taxon>Actinomycetota</taxon>
        <taxon>Actinomycetes</taxon>
        <taxon>Mycobacteriales</taxon>
        <taxon>Nocardiaceae</taxon>
        <taxon>Rhodococcus</taxon>
    </lineage>
</organism>
<name>A0A059MVR3_9NOCA</name>
<dbReference type="RefSeq" id="WP_006936055.1">
    <property type="nucleotide sequence ID" value="NZ_BAAAYP010000042.1"/>
</dbReference>
<dbReference type="EMBL" id="BLAH01000086">
    <property type="protein sequence ID" value="GES37543.1"/>
    <property type="molecule type" value="Genomic_DNA"/>
</dbReference>
<evidence type="ECO:0000313" key="3">
    <source>
        <dbReference type="EMBL" id="GES37543.1"/>
    </source>
</evidence>
<proteinExistence type="predicted"/>
<dbReference type="PANTHER" id="PTHR35176">
    <property type="entry name" value="HEME OXYGENASE HI_0854-RELATED"/>
    <property type="match status" value="1"/>
</dbReference>
<dbReference type="GeneID" id="83623276"/>
<dbReference type="KEGG" id="rav:AAT18_06340"/>
<dbReference type="InterPro" id="IPR052019">
    <property type="entry name" value="F420H2_bilvrd_red/Heme_oxyg"/>
</dbReference>
<dbReference type="PANTHER" id="PTHR35176:SF4">
    <property type="entry name" value="PYRIDOXAMINE 5'-PHOSPHATE OXIDASE-RELATED FMN-BINDING"/>
    <property type="match status" value="1"/>
</dbReference>
<dbReference type="GO" id="GO:0070967">
    <property type="term" value="F:coenzyme F420 binding"/>
    <property type="evidence" value="ECO:0007669"/>
    <property type="project" value="TreeGrafter"/>
</dbReference>
<dbReference type="EC" id="1.4.3.5" evidence="3"/>
<dbReference type="Proteomes" id="UP001163947">
    <property type="component" value="Chromosome"/>
</dbReference>
<dbReference type="SUPFAM" id="SSF50475">
    <property type="entry name" value="FMN-binding split barrel"/>
    <property type="match status" value="1"/>
</dbReference>
<gene>
    <name evidence="4" type="ORF">OCS65_22640</name>
    <name evidence="3" type="ORF">RAJCM14343_2798</name>
</gene>
<dbReference type="InterPro" id="IPR012349">
    <property type="entry name" value="Split_barrel_FMN-bd"/>
</dbReference>
<dbReference type="GO" id="GO:0004733">
    <property type="term" value="F:pyridoxamine phosphate oxidase activity"/>
    <property type="evidence" value="ECO:0007669"/>
    <property type="project" value="UniProtKB-EC"/>
</dbReference>
<accession>A0A0F6S7Q9</accession>
<keyword evidence="5" id="KW-1185">Reference proteome</keyword>
<keyword evidence="1 3" id="KW-0560">Oxidoreductase</keyword>
<dbReference type="Pfam" id="PF01243">
    <property type="entry name" value="PNPOx_N"/>
    <property type="match status" value="1"/>
</dbReference>
<evidence type="ECO:0000313" key="4">
    <source>
        <dbReference type="EMBL" id="UYF93219.1"/>
    </source>
</evidence>
<dbReference type="AlphaFoldDB" id="A0A059MVR3"/>
<reference evidence="3" key="2">
    <citation type="submission" date="2019-10" db="EMBL/GenBank/DDBJ databases">
        <title>Draft genome sequence of Rhodococcus aetherivorans JCM 14343.</title>
        <authorList>
            <person name="Inoue D."/>
            <person name="Nakazawa M."/>
            <person name="Yamamoto N."/>
            <person name="Sei K."/>
            <person name="Ike M."/>
        </authorList>
    </citation>
    <scope>NUCLEOTIDE SEQUENCE</scope>
    <source>
        <strain evidence="3">JCM 14343</strain>
    </source>
</reference>
<reference evidence="4" key="3">
    <citation type="submission" date="2022-09" db="EMBL/GenBank/DDBJ databases">
        <title>The genome sequence of Rhodococcus aetherivorans N1.</title>
        <authorList>
            <person name="Jiang W."/>
        </authorList>
    </citation>
    <scope>NUCLEOTIDE SEQUENCE</scope>
    <source>
        <strain evidence="4">N1</strain>
    </source>
</reference>
<feature type="domain" description="Pyridoxamine 5'-phosphate oxidase N-terminal" evidence="2">
    <location>
        <begin position="27"/>
        <end position="152"/>
    </location>
</feature>
<dbReference type="InterPro" id="IPR011576">
    <property type="entry name" value="Pyridox_Oxase_N"/>
</dbReference>
<dbReference type="GO" id="GO:0016627">
    <property type="term" value="F:oxidoreductase activity, acting on the CH-CH group of donors"/>
    <property type="evidence" value="ECO:0007669"/>
    <property type="project" value="TreeGrafter"/>
</dbReference>
<dbReference type="EMBL" id="CP106982">
    <property type="protein sequence ID" value="UYF93219.1"/>
    <property type="molecule type" value="Genomic_DNA"/>
</dbReference>